<sequence length="408" mass="45477">MYAKVSMIIACYNKASYIVDTLRSIVNQVWDNIEVILVNDGSTDATEAIIQDWVPRLLSRGYEVIVINQENAGVAAAVSAGLERSTGEYVCFPDADDQLNAEYVSILLETLETDPSFDFAVCKMAERSTPGGKPVPVIFTDDITPSTTIEQVLLQRVHSSICVYLVKREYAVHCGMMRMISEKAFSQEPQITTLLFAGGGKHMTVDKVLYIYNIYSSALAGGRTEQKVSEHYRDRLRLYEQTIEQLTLSLKEKARLKGLASIGCRYMVTSILTEWDPVNEVFFRFLTNALLNVKPKVKEITGRIISFGSLGKNAAGLLPLLKGTEWQPNVFWDVSATNESTVYDGAKIVKPNVEQITNGDILLCFPKSPIVFAEVERIASANGAKVLSCNDVIDYLADLYYPIREIYL</sequence>
<evidence type="ECO:0000259" key="2">
    <source>
        <dbReference type="Pfam" id="PF00535"/>
    </source>
</evidence>
<reference evidence="3 4" key="1">
    <citation type="submission" date="2020-01" db="EMBL/GenBank/DDBJ databases">
        <title>Paenibacillus soybeanensis sp. nov. isolated from the nodules of soybean (Glycine max(L.) Merr).</title>
        <authorList>
            <person name="Wang H."/>
        </authorList>
    </citation>
    <scope>NUCLEOTIDE SEQUENCE [LARGE SCALE GENOMIC DNA]</scope>
    <source>
        <strain evidence="3 4">T1</strain>
    </source>
</reference>
<proteinExistence type="inferred from homology"/>
<dbReference type="Gene3D" id="3.90.550.10">
    <property type="entry name" value="Spore Coat Polysaccharide Biosynthesis Protein SpsA, Chain A"/>
    <property type="match status" value="1"/>
</dbReference>
<keyword evidence="4" id="KW-1185">Reference proteome</keyword>
<dbReference type="PANTHER" id="PTHR22916:SF3">
    <property type="entry name" value="UDP-GLCNAC:BETAGAL BETA-1,3-N-ACETYLGLUCOSAMINYLTRANSFERASE-LIKE PROTEIN 1"/>
    <property type="match status" value="1"/>
</dbReference>
<dbReference type="CDD" id="cd00761">
    <property type="entry name" value="Glyco_tranf_GTA_type"/>
    <property type="match status" value="1"/>
</dbReference>
<dbReference type="RefSeq" id="WP_161745725.1">
    <property type="nucleotide sequence ID" value="NZ_JAAAMV010000023.1"/>
</dbReference>
<gene>
    <name evidence="3" type="ORF">GT019_22740</name>
</gene>
<comment type="similarity">
    <text evidence="1">Belongs to the glycosyltransferase 2 family.</text>
</comment>
<dbReference type="EMBL" id="JAAAMV010000023">
    <property type="protein sequence ID" value="NBD26701.1"/>
    <property type="molecule type" value="Genomic_DNA"/>
</dbReference>
<organism evidence="3 4">
    <name type="scientific">Paenibacillus glycinis</name>
    <dbReference type="NCBI Taxonomy" id="2697035"/>
    <lineage>
        <taxon>Bacteria</taxon>
        <taxon>Bacillati</taxon>
        <taxon>Bacillota</taxon>
        <taxon>Bacilli</taxon>
        <taxon>Bacillales</taxon>
        <taxon>Paenibacillaceae</taxon>
        <taxon>Paenibacillus</taxon>
    </lineage>
</organism>
<protein>
    <submittedName>
        <fullName evidence="3">Glycosyltransferase</fullName>
    </submittedName>
</protein>
<dbReference type="SUPFAM" id="SSF53448">
    <property type="entry name" value="Nucleotide-diphospho-sugar transferases"/>
    <property type="match status" value="1"/>
</dbReference>
<name>A0ABW9XVI7_9BACL</name>
<feature type="domain" description="Glycosyltransferase 2-like" evidence="2">
    <location>
        <begin position="6"/>
        <end position="180"/>
    </location>
</feature>
<dbReference type="Pfam" id="PF00535">
    <property type="entry name" value="Glycos_transf_2"/>
    <property type="match status" value="1"/>
</dbReference>
<dbReference type="InterPro" id="IPR029044">
    <property type="entry name" value="Nucleotide-diphossugar_trans"/>
</dbReference>
<accession>A0ABW9XVI7</accession>
<evidence type="ECO:0000256" key="1">
    <source>
        <dbReference type="ARBA" id="ARBA00006739"/>
    </source>
</evidence>
<dbReference type="InterPro" id="IPR001173">
    <property type="entry name" value="Glyco_trans_2-like"/>
</dbReference>
<evidence type="ECO:0000313" key="4">
    <source>
        <dbReference type="Proteomes" id="UP000665561"/>
    </source>
</evidence>
<dbReference type="PANTHER" id="PTHR22916">
    <property type="entry name" value="GLYCOSYLTRANSFERASE"/>
    <property type="match status" value="1"/>
</dbReference>
<dbReference type="Proteomes" id="UP000665561">
    <property type="component" value="Unassembled WGS sequence"/>
</dbReference>
<evidence type="ECO:0000313" key="3">
    <source>
        <dbReference type="EMBL" id="NBD26701.1"/>
    </source>
</evidence>
<comment type="caution">
    <text evidence="3">The sequence shown here is derived from an EMBL/GenBank/DDBJ whole genome shotgun (WGS) entry which is preliminary data.</text>
</comment>